<dbReference type="InterPro" id="IPR029063">
    <property type="entry name" value="SAM-dependent_MTases_sf"/>
</dbReference>
<accession>A0A160PDI3</accession>
<gene>
    <name evidence="1" type="ORF">MPPM_1508</name>
</gene>
<evidence type="ECO:0000313" key="2">
    <source>
        <dbReference type="Proteomes" id="UP000218288"/>
    </source>
</evidence>
<dbReference type="Gene3D" id="3.40.50.150">
    <property type="entry name" value="Vaccinia Virus protein VP39"/>
    <property type="match status" value="1"/>
</dbReference>
<keyword evidence="1" id="KW-0489">Methyltransferase</keyword>
<protein>
    <submittedName>
        <fullName evidence="1">Type 11 methyltransferase</fullName>
    </submittedName>
</protein>
<dbReference type="SUPFAM" id="SSF53335">
    <property type="entry name" value="S-adenosyl-L-methionine-dependent methyltransferases"/>
    <property type="match status" value="1"/>
</dbReference>
<reference evidence="1 2" key="1">
    <citation type="journal article" date="2016" name="Genome Announc.">
        <title>Complete Genome Sequence of Methylobacterium populi P-1M, Isolated from Pink-Pigmented Household Biofilm.</title>
        <authorList>
            <person name="Morohoshi T."/>
            <person name="Ikeda T."/>
        </authorList>
    </citation>
    <scope>NUCLEOTIDE SEQUENCE [LARGE SCALE GENOMIC DNA]</scope>
    <source>
        <strain evidence="1 2">P-1M</strain>
    </source>
</reference>
<organism evidence="1 2">
    <name type="scientific">Methylorubrum populi</name>
    <dbReference type="NCBI Taxonomy" id="223967"/>
    <lineage>
        <taxon>Bacteria</taxon>
        <taxon>Pseudomonadati</taxon>
        <taxon>Pseudomonadota</taxon>
        <taxon>Alphaproteobacteria</taxon>
        <taxon>Hyphomicrobiales</taxon>
        <taxon>Methylobacteriaceae</taxon>
        <taxon>Methylorubrum</taxon>
    </lineage>
</organism>
<sequence>MRKPFARNRSGGQRDMPSPRYFLKHFVPFTGYPYEGAPAACNLCGCRDAVTVAETDRRLKILRSIACTQCGLIRTDPMPTPDELAEYYASAYRADYQLAFAGGPPRHHLNRSAREARFRADLLAPKLTPGAQLLDFGSGSGEFLAEAKRRGCEVIGVEPGRDYATYARTHHGVEVLDEAEDPNRFPAGHFDVISTHHVLEHLRNPAETMERLARWLKPDGILYAAVPNMAATGKPPHERFHFAHVHGYVRETFDLLARRAGLVPHTEYWREDTTVVYRKTDAPAVPLTNPGLADRLAVDLKPMSAGLYFASGAWILPALRRNAKAVRDGMAKDEVAKDGNAGR</sequence>
<proteinExistence type="predicted"/>
<keyword evidence="1" id="KW-0808">Transferase</keyword>
<dbReference type="AlphaFoldDB" id="A0A160PDI3"/>
<dbReference type="PANTHER" id="PTHR43861">
    <property type="entry name" value="TRANS-ACONITATE 2-METHYLTRANSFERASE-RELATED"/>
    <property type="match status" value="1"/>
</dbReference>
<dbReference type="GO" id="GO:0008168">
    <property type="term" value="F:methyltransferase activity"/>
    <property type="evidence" value="ECO:0007669"/>
    <property type="project" value="UniProtKB-KW"/>
</dbReference>
<dbReference type="EMBL" id="AP014809">
    <property type="protein sequence ID" value="BAU90113.1"/>
    <property type="molecule type" value="Genomic_DNA"/>
</dbReference>
<dbReference type="Proteomes" id="UP000218288">
    <property type="component" value="Chromosome"/>
</dbReference>
<name>A0A160PDI3_9HYPH</name>
<dbReference type="GO" id="GO:0032259">
    <property type="term" value="P:methylation"/>
    <property type="evidence" value="ECO:0007669"/>
    <property type="project" value="UniProtKB-KW"/>
</dbReference>
<dbReference type="Pfam" id="PF13489">
    <property type="entry name" value="Methyltransf_23"/>
    <property type="match status" value="1"/>
</dbReference>
<evidence type="ECO:0000313" key="1">
    <source>
        <dbReference type="EMBL" id="BAU90113.1"/>
    </source>
</evidence>
<dbReference type="CDD" id="cd02440">
    <property type="entry name" value="AdoMet_MTases"/>
    <property type="match status" value="1"/>
</dbReference>